<gene>
    <name evidence="8" type="ORF">QVD17_11289</name>
</gene>
<sequence>MASNKISVNNVSIFQLCYIAHDGKKNILHMMVIFLQLQERVQQKPKRKVGGWGPALLLLANQALATFSFFGVGVNLVLFLTRVMEQGNADAANTVSKWTGTVYLCSLLGAFLSDSYWGRYFTCMVFQIILVLGLALLSLTSWLLLVKPEGCGDGVEHCIPPSSKGTMMFYLSIYMVALGYGGHQPTLATLGVDQFDESDKKYKDKGARGAFFAYFYAALNIGSLFSNTILVYYEDIGHWTIGFWVSMGSAVVGLLSYLCGSFHYRYVKASGNPLPRVAQVFVAACRKFKVQVDDEKQLYEVEGLHSAIKGSRKILHSDEFKCLDKAAVVTEKDLSSPHNHWRLCTVTQVEEAKCVIRMLPIWLCTIIYSVIFTQMASLFVEQGATMNSYIGTFRLPAASMSVFDIFSVLLFTLIYRKVLVPLAGRLSGNPKGLTECQRMGVGLIIGLFAMIAAGVTEIGRLKQSIPETHTSTMSIFWQVPQYVLVGASEVFMYVGQLEFFNSQAPDGIKSFGSSLCMASISLGNYVSSLLVHMVMSITARGDDVGWIPENLNHGHMDRFYFLIATLTVFDFVIYVYCAKKYKCISVEDTCNEPKKEQV</sequence>
<dbReference type="GO" id="GO:0016020">
    <property type="term" value="C:membrane"/>
    <property type="evidence" value="ECO:0007669"/>
    <property type="project" value="UniProtKB-SubCell"/>
</dbReference>
<feature type="transmembrane region" description="Helical" evidence="7">
    <location>
        <begin position="56"/>
        <end position="80"/>
    </location>
</feature>
<evidence type="ECO:0000256" key="6">
    <source>
        <dbReference type="ARBA" id="ARBA00044504"/>
    </source>
</evidence>
<evidence type="ECO:0000256" key="1">
    <source>
        <dbReference type="ARBA" id="ARBA00004141"/>
    </source>
</evidence>
<evidence type="ECO:0000313" key="8">
    <source>
        <dbReference type="EMBL" id="KAK1429088.1"/>
    </source>
</evidence>
<feature type="transmembrane region" description="Helical" evidence="7">
    <location>
        <begin position="100"/>
        <end position="117"/>
    </location>
</feature>
<dbReference type="InterPro" id="IPR036259">
    <property type="entry name" value="MFS_trans_sf"/>
</dbReference>
<dbReference type="SUPFAM" id="SSF103473">
    <property type="entry name" value="MFS general substrate transporter"/>
    <property type="match status" value="1"/>
</dbReference>
<organism evidence="8 9">
    <name type="scientific">Tagetes erecta</name>
    <name type="common">African marigold</name>
    <dbReference type="NCBI Taxonomy" id="13708"/>
    <lineage>
        <taxon>Eukaryota</taxon>
        <taxon>Viridiplantae</taxon>
        <taxon>Streptophyta</taxon>
        <taxon>Embryophyta</taxon>
        <taxon>Tracheophyta</taxon>
        <taxon>Spermatophyta</taxon>
        <taxon>Magnoliopsida</taxon>
        <taxon>eudicotyledons</taxon>
        <taxon>Gunneridae</taxon>
        <taxon>Pentapetalae</taxon>
        <taxon>asterids</taxon>
        <taxon>campanulids</taxon>
        <taxon>Asterales</taxon>
        <taxon>Asteraceae</taxon>
        <taxon>Asteroideae</taxon>
        <taxon>Heliantheae alliance</taxon>
        <taxon>Tageteae</taxon>
        <taxon>Tagetes</taxon>
    </lineage>
</organism>
<dbReference type="PANTHER" id="PTHR11654">
    <property type="entry name" value="OLIGOPEPTIDE TRANSPORTER-RELATED"/>
    <property type="match status" value="1"/>
</dbReference>
<accession>A0AAD8KU64</accession>
<keyword evidence="4 7" id="KW-1133">Transmembrane helix</keyword>
<dbReference type="Pfam" id="PF00854">
    <property type="entry name" value="PTR2"/>
    <property type="match status" value="1"/>
</dbReference>
<evidence type="ECO:0000313" key="9">
    <source>
        <dbReference type="Proteomes" id="UP001229421"/>
    </source>
</evidence>
<comment type="similarity">
    <text evidence="2">Belongs to the major facilitator superfamily. Proton-dependent oligopeptide transporter (POT/PTR) (TC 2.A.17) family.</text>
</comment>
<evidence type="ECO:0000256" key="3">
    <source>
        <dbReference type="ARBA" id="ARBA00022692"/>
    </source>
</evidence>
<feature type="transmembrane region" description="Helical" evidence="7">
    <location>
        <begin position="436"/>
        <end position="455"/>
    </location>
</feature>
<dbReference type="Gene3D" id="1.20.1250.20">
    <property type="entry name" value="MFS general substrate transporter like domains"/>
    <property type="match status" value="1"/>
</dbReference>
<keyword evidence="3 7" id="KW-0812">Transmembrane</keyword>
<evidence type="ECO:0000256" key="7">
    <source>
        <dbReference type="SAM" id="Phobius"/>
    </source>
</evidence>
<evidence type="ECO:0000256" key="5">
    <source>
        <dbReference type="ARBA" id="ARBA00023136"/>
    </source>
</evidence>
<evidence type="ECO:0000256" key="2">
    <source>
        <dbReference type="ARBA" id="ARBA00005982"/>
    </source>
</evidence>
<dbReference type="EMBL" id="JAUHHV010000003">
    <property type="protein sequence ID" value="KAK1429088.1"/>
    <property type="molecule type" value="Genomic_DNA"/>
</dbReference>
<feature type="transmembrane region" description="Helical" evidence="7">
    <location>
        <begin position="211"/>
        <end position="233"/>
    </location>
</feature>
<dbReference type="GO" id="GO:0022857">
    <property type="term" value="F:transmembrane transporter activity"/>
    <property type="evidence" value="ECO:0007669"/>
    <property type="project" value="InterPro"/>
</dbReference>
<feature type="transmembrane region" description="Helical" evidence="7">
    <location>
        <begin position="359"/>
        <end position="380"/>
    </location>
</feature>
<comment type="caution">
    <text evidence="8">The sequence shown here is derived from an EMBL/GenBank/DDBJ whole genome shotgun (WGS) entry which is preliminary data.</text>
</comment>
<name>A0AAD8KU64_TARER</name>
<feature type="transmembrane region" description="Helical" evidence="7">
    <location>
        <begin position="559"/>
        <end position="577"/>
    </location>
</feature>
<protein>
    <submittedName>
        <fullName evidence="8">Uncharacterized protein</fullName>
    </submittedName>
</protein>
<feature type="transmembrane region" description="Helical" evidence="7">
    <location>
        <begin position="392"/>
        <end position="415"/>
    </location>
</feature>
<comment type="similarity">
    <text evidence="6">Belongs to the major facilitator superfamily. Phosphate:H(+) symporter (TC 2.A.1.9) family.</text>
</comment>
<comment type="subcellular location">
    <subcellularLocation>
        <location evidence="1">Membrane</location>
        <topology evidence="1">Multi-pass membrane protein</topology>
    </subcellularLocation>
</comment>
<proteinExistence type="inferred from homology"/>
<dbReference type="Proteomes" id="UP001229421">
    <property type="component" value="Unassembled WGS sequence"/>
</dbReference>
<reference evidence="8" key="1">
    <citation type="journal article" date="2023" name="bioRxiv">
        <title>Improved chromosome-level genome assembly for marigold (Tagetes erecta).</title>
        <authorList>
            <person name="Jiang F."/>
            <person name="Yuan L."/>
            <person name="Wang S."/>
            <person name="Wang H."/>
            <person name="Xu D."/>
            <person name="Wang A."/>
            <person name="Fan W."/>
        </authorList>
    </citation>
    <scope>NUCLEOTIDE SEQUENCE</scope>
    <source>
        <strain evidence="8">WSJ</strain>
        <tissue evidence="8">Leaf</tissue>
    </source>
</reference>
<evidence type="ECO:0000256" key="4">
    <source>
        <dbReference type="ARBA" id="ARBA00022989"/>
    </source>
</evidence>
<dbReference type="InterPro" id="IPR000109">
    <property type="entry name" value="POT_fam"/>
</dbReference>
<feature type="transmembrane region" description="Helical" evidence="7">
    <location>
        <begin position="515"/>
        <end position="539"/>
    </location>
</feature>
<dbReference type="AlphaFoldDB" id="A0AAD8KU64"/>
<feature type="transmembrane region" description="Helical" evidence="7">
    <location>
        <begin position="475"/>
        <end position="494"/>
    </location>
</feature>
<feature type="transmembrane region" description="Helical" evidence="7">
    <location>
        <begin position="239"/>
        <end position="259"/>
    </location>
</feature>
<keyword evidence="5 7" id="KW-0472">Membrane</keyword>
<keyword evidence="9" id="KW-1185">Reference proteome</keyword>
<feature type="transmembrane region" description="Helical" evidence="7">
    <location>
        <begin position="169"/>
        <end position="190"/>
    </location>
</feature>
<feature type="transmembrane region" description="Helical" evidence="7">
    <location>
        <begin position="124"/>
        <end position="145"/>
    </location>
</feature>